<evidence type="ECO:0000256" key="7">
    <source>
        <dbReference type="ARBA" id="ARBA00047899"/>
    </source>
</evidence>
<evidence type="ECO:0000256" key="2">
    <source>
        <dbReference type="ARBA" id="ARBA00022527"/>
    </source>
</evidence>
<dbReference type="PROSITE" id="PS00108">
    <property type="entry name" value="PROTEIN_KINASE_ST"/>
    <property type="match status" value="1"/>
</dbReference>
<evidence type="ECO:0000313" key="14">
    <source>
        <dbReference type="Proteomes" id="UP000241462"/>
    </source>
</evidence>
<organism evidence="13 14">
    <name type="scientific">Coniella lustricola</name>
    <dbReference type="NCBI Taxonomy" id="2025994"/>
    <lineage>
        <taxon>Eukaryota</taxon>
        <taxon>Fungi</taxon>
        <taxon>Dikarya</taxon>
        <taxon>Ascomycota</taxon>
        <taxon>Pezizomycotina</taxon>
        <taxon>Sordariomycetes</taxon>
        <taxon>Sordariomycetidae</taxon>
        <taxon>Diaporthales</taxon>
        <taxon>Schizoparmaceae</taxon>
        <taxon>Coniella</taxon>
    </lineage>
</organism>
<protein>
    <recommendedName>
        <fullName evidence="1">non-specific serine/threonine protein kinase</fullName>
        <ecNumber evidence="1">2.7.11.1</ecNumber>
    </recommendedName>
</protein>
<evidence type="ECO:0000256" key="11">
    <source>
        <dbReference type="SAM" id="MobiDB-lite"/>
    </source>
</evidence>
<feature type="non-terminal residue" evidence="13">
    <location>
        <position position="340"/>
    </location>
</feature>
<dbReference type="PROSITE" id="PS50011">
    <property type="entry name" value="PROTEIN_KINASE_DOM"/>
    <property type="match status" value="1"/>
</dbReference>
<evidence type="ECO:0000256" key="8">
    <source>
        <dbReference type="ARBA" id="ARBA00048679"/>
    </source>
</evidence>
<keyword evidence="5 13" id="KW-0418">Kinase</keyword>
<evidence type="ECO:0000256" key="1">
    <source>
        <dbReference type="ARBA" id="ARBA00012513"/>
    </source>
</evidence>
<keyword evidence="2 10" id="KW-0723">Serine/threonine-protein kinase</keyword>
<dbReference type="GO" id="GO:0005524">
    <property type="term" value="F:ATP binding"/>
    <property type="evidence" value="ECO:0007669"/>
    <property type="project" value="UniProtKB-UniRule"/>
</dbReference>
<reference evidence="13 14" key="1">
    <citation type="journal article" date="2018" name="Mycol. Prog.">
        <title>Coniella lustricola, a new species from submerged detritus.</title>
        <authorList>
            <person name="Raudabaugh D.B."/>
            <person name="Iturriaga T."/>
            <person name="Carver A."/>
            <person name="Mondo S."/>
            <person name="Pangilinan J."/>
            <person name="Lipzen A."/>
            <person name="He G."/>
            <person name="Amirebrahimi M."/>
            <person name="Grigoriev I.V."/>
            <person name="Miller A.N."/>
        </authorList>
    </citation>
    <scope>NUCLEOTIDE SEQUENCE [LARGE SCALE GENOMIC DNA]</scope>
    <source>
        <strain evidence="13 14">B22-T-1</strain>
    </source>
</reference>
<dbReference type="Gene3D" id="1.10.510.10">
    <property type="entry name" value="Transferase(Phosphotransferase) domain 1"/>
    <property type="match status" value="1"/>
</dbReference>
<evidence type="ECO:0000313" key="13">
    <source>
        <dbReference type="EMBL" id="PSS05136.1"/>
    </source>
</evidence>
<accession>A0A2T3AND6</accession>
<dbReference type="SMART" id="SM00220">
    <property type="entry name" value="S_TKc"/>
    <property type="match status" value="1"/>
</dbReference>
<keyword evidence="4 9" id="KW-0547">Nucleotide-binding</keyword>
<feature type="region of interest" description="Disordered" evidence="11">
    <location>
        <begin position="303"/>
        <end position="340"/>
    </location>
</feature>
<dbReference type="GO" id="GO:0005737">
    <property type="term" value="C:cytoplasm"/>
    <property type="evidence" value="ECO:0007669"/>
    <property type="project" value="TreeGrafter"/>
</dbReference>
<dbReference type="InterPro" id="IPR008271">
    <property type="entry name" value="Ser/Thr_kinase_AS"/>
</dbReference>
<dbReference type="PROSITE" id="PS00107">
    <property type="entry name" value="PROTEIN_KINASE_ATP"/>
    <property type="match status" value="1"/>
</dbReference>
<dbReference type="FunCoup" id="A0A2T3AND6">
    <property type="interactions" value="192"/>
</dbReference>
<evidence type="ECO:0000259" key="12">
    <source>
        <dbReference type="PROSITE" id="PS50011"/>
    </source>
</evidence>
<proteinExistence type="inferred from homology"/>
<feature type="non-terminal residue" evidence="13">
    <location>
        <position position="1"/>
    </location>
</feature>
<comment type="similarity">
    <text evidence="10">Belongs to the protein kinase superfamily.</text>
</comment>
<dbReference type="InterPro" id="IPR011009">
    <property type="entry name" value="Kinase-like_dom_sf"/>
</dbReference>
<evidence type="ECO:0000256" key="3">
    <source>
        <dbReference type="ARBA" id="ARBA00022679"/>
    </source>
</evidence>
<dbReference type="PANTHER" id="PTHR24346">
    <property type="entry name" value="MAP/MICROTUBULE AFFINITY-REGULATING KINASE"/>
    <property type="match status" value="1"/>
</dbReference>
<comment type="catalytic activity">
    <reaction evidence="7">
        <text>L-threonyl-[protein] + ATP = O-phospho-L-threonyl-[protein] + ADP + H(+)</text>
        <dbReference type="Rhea" id="RHEA:46608"/>
        <dbReference type="Rhea" id="RHEA-COMP:11060"/>
        <dbReference type="Rhea" id="RHEA-COMP:11605"/>
        <dbReference type="ChEBI" id="CHEBI:15378"/>
        <dbReference type="ChEBI" id="CHEBI:30013"/>
        <dbReference type="ChEBI" id="CHEBI:30616"/>
        <dbReference type="ChEBI" id="CHEBI:61977"/>
        <dbReference type="ChEBI" id="CHEBI:456216"/>
        <dbReference type="EC" id="2.7.11.1"/>
    </reaction>
</comment>
<dbReference type="Pfam" id="PF00069">
    <property type="entry name" value="Pkinase"/>
    <property type="match status" value="1"/>
</dbReference>
<keyword evidence="6 9" id="KW-0067">ATP-binding</keyword>
<feature type="domain" description="Protein kinase" evidence="12">
    <location>
        <begin position="16"/>
        <end position="280"/>
    </location>
</feature>
<evidence type="ECO:0000256" key="6">
    <source>
        <dbReference type="ARBA" id="ARBA00022840"/>
    </source>
</evidence>
<dbReference type="EC" id="2.7.11.1" evidence="1"/>
<dbReference type="Proteomes" id="UP000241462">
    <property type="component" value="Unassembled WGS sequence"/>
</dbReference>
<dbReference type="EMBL" id="KZ678372">
    <property type="protein sequence ID" value="PSS05136.1"/>
    <property type="molecule type" value="Genomic_DNA"/>
</dbReference>
<dbReference type="InterPro" id="IPR000719">
    <property type="entry name" value="Prot_kinase_dom"/>
</dbReference>
<dbReference type="GO" id="GO:0035556">
    <property type="term" value="P:intracellular signal transduction"/>
    <property type="evidence" value="ECO:0007669"/>
    <property type="project" value="TreeGrafter"/>
</dbReference>
<evidence type="ECO:0000256" key="9">
    <source>
        <dbReference type="PROSITE-ProRule" id="PRU10141"/>
    </source>
</evidence>
<name>A0A2T3AND6_9PEZI</name>
<dbReference type="SUPFAM" id="SSF56112">
    <property type="entry name" value="Protein kinase-like (PK-like)"/>
    <property type="match status" value="1"/>
</dbReference>
<evidence type="ECO:0000256" key="10">
    <source>
        <dbReference type="RuleBase" id="RU000304"/>
    </source>
</evidence>
<comment type="catalytic activity">
    <reaction evidence="8">
        <text>L-seryl-[protein] + ATP = O-phospho-L-seryl-[protein] + ADP + H(+)</text>
        <dbReference type="Rhea" id="RHEA:17989"/>
        <dbReference type="Rhea" id="RHEA-COMP:9863"/>
        <dbReference type="Rhea" id="RHEA-COMP:11604"/>
        <dbReference type="ChEBI" id="CHEBI:15378"/>
        <dbReference type="ChEBI" id="CHEBI:29999"/>
        <dbReference type="ChEBI" id="CHEBI:30616"/>
        <dbReference type="ChEBI" id="CHEBI:83421"/>
        <dbReference type="ChEBI" id="CHEBI:456216"/>
        <dbReference type="EC" id="2.7.11.1"/>
    </reaction>
</comment>
<feature type="compositionally biased region" description="Low complexity" evidence="11">
    <location>
        <begin position="304"/>
        <end position="340"/>
    </location>
</feature>
<dbReference type="OrthoDB" id="541276at2759"/>
<dbReference type="AlphaFoldDB" id="A0A2T3AND6"/>
<dbReference type="STRING" id="2025994.A0A2T3AND6"/>
<evidence type="ECO:0000256" key="5">
    <source>
        <dbReference type="ARBA" id="ARBA00022777"/>
    </source>
</evidence>
<evidence type="ECO:0000256" key="4">
    <source>
        <dbReference type="ARBA" id="ARBA00022741"/>
    </source>
</evidence>
<dbReference type="InParanoid" id="A0A2T3AND6"/>
<dbReference type="InterPro" id="IPR017441">
    <property type="entry name" value="Protein_kinase_ATP_BS"/>
</dbReference>
<feature type="binding site" evidence="9">
    <location>
        <position position="45"/>
    </location>
    <ligand>
        <name>ATP</name>
        <dbReference type="ChEBI" id="CHEBI:30616"/>
    </ligand>
</feature>
<sequence length="340" mass="37428">PPAPEDRLGWLIGGRFRLVTVLGCGAYGVVYTAVDITTQLTYAVKTLPNCNPDGSALDARQIEFKNREIRSHWKVSAHPNVVSMLKIIDDYTCTYVIIEFCPEGDLFYNITDCERYIGDDERAKRVFLQLLDAVDYCHSLGVYHRDLKPENILVTDQGNTVKLADFGLATSSKISDDHGCGSTFYMSPECLDHAGQRTSYFCAPNDVWSLGIILVNLTCGRNPWKQASPEDSTYREYVRNPDFLKTILPVSDELNAILGAIFTRDPLVRINLPALRQAIINCSHFTRQTQAVSQTVPSFPPAGAPVHASVASPSASVAGSEESYCDSGYYSDSSSDSGSD</sequence>
<dbReference type="CDD" id="cd13993">
    <property type="entry name" value="STKc_Pat1_like"/>
    <property type="match status" value="1"/>
</dbReference>
<dbReference type="GO" id="GO:0004674">
    <property type="term" value="F:protein serine/threonine kinase activity"/>
    <property type="evidence" value="ECO:0007669"/>
    <property type="project" value="UniProtKB-KW"/>
</dbReference>
<keyword evidence="14" id="KW-1185">Reference proteome</keyword>
<gene>
    <name evidence="13" type="ORF">BD289DRAFT_351410</name>
</gene>
<keyword evidence="3" id="KW-0808">Transferase</keyword>
<dbReference type="PANTHER" id="PTHR24346:SF107">
    <property type="entry name" value="SERINE_THREONINE-PROTEIN KINASE CHK1"/>
    <property type="match status" value="1"/>
</dbReference>